<dbReference type="AlphaFoldDB" id="A0A6C0HZP0"/>
<organism evidence="1">
    <name type="scientific">viral metagenome</name>
    <dbReference type="NCBI Taxonomy" id="1070528"/>
    <lineage>
        <taxon>unclassified sequences</taxon>
        <taxon>metagenomes</taxon>
        <taxon>organismal metagenomes</taxon>
    </lineage>
</organism>
<proteinExistence type="predicted"/>
<sequence>MSNGIIDFVIPLHRYHYMVQTVVEAIYKFYSPKNIYIVTPTKFCDIIRRESIKWSVHIITIPEENFFVANYNLHYNDIYDMFNKVQDERSREFGWWYQQLIKLGAFSQIPNLSNPYVVWDSDLIPLIKWDIYPTSDSSTYKFAVLQEKSKSEWVLEQYKNSLFNLTKLSICDPEEGTFVPHHFIFYHEVLDGLIRHIELDTDNNWIKNIMNLSHIYYRFSEFRTVSAFMKKNFPDLLKYHEFQLFGKDGIRIREPRQFLKEMDEFLSCENMTSIPYDDFVQFTKHKFENLPSYLQLEHI</sequence>
<evidence type="ECO:0008006" key="2">
    <source>
        <dbReference type="Google" id="ProtNLM"/>
    </source>
</evidence>
<accession>A0A6C0HZP0</accession>
<name>A0A6C0HZP0_9ZZZZ</name>
<dbReference type="EMBL" id="MN740058">
    <property type="protein sequence ID" value="QHT86074.1"/>
    <property type="molecule type" value="Genomic_DNA"/>
</dbReference>
<reference evidence="1" key="1">
    <citation type="journal article" date="2020" name="Nature">
        <title>Giant virus diversity and host interactions through global metagenomics.</title>
        <authorList>
            <person name="Schulz F."/>
            <person name="Roux S."/>
            <person name="Paez-Espino D."/>
            <person name="Jungbluth S."/>
            <person name="Walsh D.A."/>
            <person name="Denef V.J."/>
            <person name="McMahon K.D."/>
            <person name="Konstantinidis K.T."/>
            <person name="Eloe-Fadrosh E.A."/>
            <person name="Kyrpides N.C."/>
            <person name="Woyke T."/>
        </authorList>
    </citation>
    <scope>NUCLEOTIDE SEQUENCE</scope>
    <source>
        <strain evidence="1">GVMAG-M-3300023184-184</strain>
    </source>
</reference>
<protein>
    <recommendedName>
        <fullName evidence="2">Nucleotide-diphospho-sugar transferase domain-containing protein</fullName>
    </recommendedName>
</protein>
<evidence type="ECO:0000313" key="1">
    <source>
        <dbReference type="EMBL" id="QHT86074.1"/>
    </source>
</evidence>